<evidence type="ECO:0000256" key="1">
    <source>
        <dbReference type="SAM" id="MobiDB-lite"/>
    </source>
</evidence>
<feature type="region of interest" description="Disordered" evidence="1">
    <location>
        <begin position="1"/>
        <end position="21"/>
    </location>
</feature>
<name>A0ABR2VL73_9FUNG</name>
<protein>
    <recommendedName>
        <fullName evidence="2">Thioredoxin domain-containing protein</fullName>
    </recommendedName>
</protein>
<dbReference type="PANTHER" id="PTHR46472">
    <property type="entry name" value="NUCLEOREDOXIN"/>
    <property type="match status" value="1"/>
</dbReference>
<dbReference type="InterPro" id="IPR036249">
    <property type="entry name" value="Thioredoxin-like_sf"/>
</dbReference>
<keyword evidence="4" id="KW-1185">Reference proteome</keyword>
<evidence type="ECO:0000259" key="2">
    <source>
        <dbReference type="PROSITE" id="PS51352"/>
    </source>
</evidence>
<dbReference type="Proteomes" id="UP001479436">
    <property type="component" value="Unassembled WGS sequence"/>
</dbReference>
<feature type="domain" description="Thioredoxin" evidence="2">
    <location>
        <begin position="11"/>
        <end position="181"/>
    </location>
</feature>
<evidence type="ECO:0000313" key="3">
    <source>
        <dbReference type="EMBL" id="KAK9674721.1"/>
    </source>
</evidence>
<gene>
    <name evidence="3" type="ORF">K7432_016963</name>
</gene>
<dbReference type="InterPro" id="IPR013766">
    <property type="entry name" value="Thioredoxin_domain"/>
</dbReference>
<evidence type="ECO:0000313" key="4">
    <source>
        <dbReference type="Proteomes" id="UP001479436"/>
    </source>
</evidence>
<dbReference type="Pfam" id="PF13905">
    <property type="entry name" value="Thioredoxin_8"/>
    <property type="match status" value="1"/>
</dbReference>
<proteinExistence type="predicted"/>
<dbReference type="PANTHER" id="PTHR46472:SF1">
    <property type="entry name" value="NUCLEOREDOXIN"/>
    <property type="match status" value="1"/>
</dbReference>
<dbReference type="InterPro" id="IPR012336">
    <property type="entry name" value="Thioredoxin-like_fold"/>
</dbReference>
<dbReference type="Gene3D" id="3.40.30.10">
    <property type="entry name" value="Glutaredoxin"/>
    <property type="match status" value="1"/>
</dbReference>
<feature type="compositionally biased region" description="Basic residues" evidence="1">
    <location>
        <begin position="1"/>
        <end position="10"/>
    </location>
</feature>
<dbReference type="PROSITE" id="PS51352">
    <property type="entry name" value="THIOREDOXIN_2"/>
    <property type="match status" value="1"/>
</dbReference>
<reference evidence="3 4" key="1">
    <citation type="submission" date="2023-04" db="EMBL/GenBank/DDBJ databases">
        <title>Genome of Basidiobolus ranarum AG-B5.</title>
        <authorList>
            <person name="Stajich J.E."/>
            <person name="Carter-House D."/>
            <person name="Gryganskyi A."/>
        </authorList>
    </citation>
    <scope>NUCLEOTIDE SEQUENCE [LARGE SCALE GENOMIC DNA]</scope>
    <source>
        <strain evidence="3 4">AG-B5</strain>
    </source>
</reference>
<dbReference type="SUPFAM" id="SSF52833">
    <property type="entry name" value="Thioredoxin-like"/>
    <property type="match status" value="1"/>
</dbReference>
<comment type="caution">
    <text evidence="3">The sequence shown here is derived from an EMBL/GenBank/DDBJ whole genome shotgun (WGS) entry which is preliminary data.</text>
</comment>
<organism evidence="3 4">
    <name type="scientific">Basidiobolus ranarum</name>
    <dbReference type="NCBI Taxonomy" id="34480"/>
    <lineage>
        <taxon>Eukaryota</taxon>
        <taxon>Fungi</taxon>
        <taxon>Fungi incertae sedis</taxon>
        <taxon>Zoopagomycota</taxon>
        <taxon>Entomophthoromycotina</taxon>
        <taxon>Basidiobolomycetes</taxon>
        <taxon>Basidiobolales</taxon>
        <taxon>Basidiobolaceae</taxon>
        <taxon>Basidiobolus</taxon>
    </lineage>
</organism>
<sequence>MVKKSKKPVRQTKTDQILNDELTKVRSNKSKNTTTKVDLGQLLNQIKRLIDGEQKTVSPHVLKGKLVGVYFSASWCSPSKAFSPILAEFIEENKEDFVVVHVNLDKTKEEMAEFIKDKNWLSVPFEDEKVKKALGTQLKVYSIPSLTIVDTTSKQVVTTWGRLALSKNRQYCLEEWKEGRHGCNWYHMFKFW</sequence>
<dbReference type="EMBL" id="JASJQH010010073">
    <property type="protein sequence ID" value="KAK9674721.1"/>
    <property type="molecule type" value="Genomic_DNA"/>
</dbReference>
<accession>A0ABR2VL73</accession>